<sequence length="866" mass="94643">MGHSRSAKPRPPTKRQTKSLGMGHDQEGRPHEVYAAHLLRALDRRGFSEQDLIQIFLDGLDEPMEWEDLKSLGPWTYWEMVDFVSSIQQIGDCPEEDPIPLPTVSPLSQQPSSSLCSEFPSEFPRKKSEISVYCADSDAEEQEAFWEGFYAAAANPGHFPSSFNDDDWSKYIESLPYQMEHTPPSQFSTAVTPFPPASGTKMKKRRRKKEKKRSKKTSSFQVPPQLEPVCPVPRKPRKHPLVPSSPSPPGMRVNNPSNSSSMVSKSVPSVCSLPVPLSSSSESVCPVYIIPGVPQDLPRRPYFSKETPLASHRDVPTSAAQRAVVDGIFRPTAQEGGVHSLERGSPSEDLLAGSQCPTEQGGCPDSEERVVGLHCHLEGVPEFSSICLCQELFVPVSPMRMPTCETTPVIPAITQEDEKDLQPLVTVNPGSVSSGWAQALSFRFAVLTVPLDLILLWMKLRRHTPALKAPTAHCVLEVPTRSVTTMAPPLSLTPPIPQLSLNEIQAMVSTLIWISVYVAYSTPVQPLPRRLPALPAPESLLSICAPPQVPCTFSVSKTLSQTTQQLQIAIACLLWLGIYTAFSLTTQVVPAPSCPQVPSVTCGLRTHLFSVAPTRHQQLWSPVSGQPLGPVSVTQFQPAPLRRPALLALPCCEVSCTPLCYVVPPVNALPAGNLPLEPSVLGQPELLRFVTLPQSGHPECEIKEAQPKEIYRQQQNRERGGFGGGRGGAGGFRGRGRGQGYNQGYNSYYGQGYGGGYGNGYDQGYNSYSGYDYSGYNYQNYGYGQGYDDYSGQQSSYGKATRGGGNHQNSYQPGDFIAGRVSPDHDILWASHIAGREHGMHKKALSCGELCGFESASWRQLVESCP</sequence>
<feature type="compositionally biased region" description="Gly residues" evidence="1">
    <location>
        <begin position="721"/>
        <end position="736"/>
    </location>
</feature>
<feature type="region of interest" description="Disordered" evidence="1">
    <location>
        <begin position="1"/>
        <end position="29"/>
    </location>
</feature>
<dbReference type="STRING" id="623744.A0A553MTH1"/>
<organism evidence="2 3">
    <name type="scientific">Danionella cerebrum</name>
    <dbReference type="NCBI Taxonomy" id="2873325"/>
    <lineage>
        <taxon>Eukaryota</taxon>
        <taxon>Metazoa</taxon>
        <taxon>Chordata</taxon>
        <taxon>Craniata</taxon>
        <taxon>Vertebrata</taxon>
        <taxon>Euteleostomi</taxon>
        <taxon>Actinopterygii</taxon>
        <taxon>Neopterygii</taxon>
        <taxon>Teleostei</taxon>
        <taxon>Ostariophysi</taxon>
        <taxon>Cypriniformes</taxon>
        <taxon>Danionidae</taxon>
        <taxon>Danioninae</taxon>
        <taxon>Danionella</taxon>
    </lineage>
</organism>
<feature type="region of interest" description="Disordered" evidence="1">
    <location>
        <begin position="334"/>
        <end position="361"/>
    </location>
</feature>
<evidence type="ECO:0000313" key="2">
    <source>
        <dbReference type="EMBL" id="TRY56474.1"/>
    </source>
</evidence>
<evidence type="ECO:0000313" key="3">
    <source>
        <dbReference type="Proteomes" id="UP000316079"/>
    </source>
</evidence>
<dbReference type="AlphaFoldDB" id="A0A553MTH1"/>
<feature type="region of interest" description="Disordered" evidence="1">
    <location>
        <begin position="182"/>
        <end position="261"/>
    </location>
</feature>
<comment type="caution">
    <text evidence="2">The sequence shown here is derived from an EMBL/GenBank/DDBJ whole genome shotgun (WGS) entry which is preliminary data.</text>
</comment>
<gene>
    <name evidence="2" type="ORF">DNTS_008711</name>
</gene>
<protein>
    <submittedName>
        <fullName evidence="2">Uncharacterized protein</fullName>
    </submittedName>
</protein>
<feature type="compositionally biased region" description="Basic residues" evidence="1">
    <location>
        <begin position="201"/>
        <end position="216"/>
    </location>
</feature>
<dbReference type="EMBL" id="SRMA01027283">
    <property type="protein sequence ID" value="TRY56474.1"/>
    <property type="molecule type" value="Genomic_DNA"/>
</dbReference>
<feature type="compositionally biased region" description="Basic residues" evidence="1">
    <location>
        <begin position="1"/>
        <end position="17"/>
    </location>
</feature>
<feature type="region of interest" description="Disordered" evidence="1">
    <location>
        <begin position="715"/>
        <end position="736"/>
    </location>
</feature>
<name>A0A553MTH1_9TELE</name>
<keyword evidence="3" id="KW-1185">Reference proteome</keyword>
<feature type="region of interest" description="Disordered" evidence="1">
    <location>
        <begin position="793"/>
        <end position="814"/>
    </location>
</feature>
<dbReference type="Proteomes" id="UP000316079">
    <property type="component" value="Unassembled WGS sequence"/>
</dbReference>
<reference evidence="2 3" key="1">
    <citation type="journal article" date="2019" name="Sci. Data">
        <title>Hybrid genome assembly and annotation of Danionella translucida.</title>
        <authorList>
            <person name="Kadobianskyi M."/>
            <person name="Schulze L."/>
            <person name="Schuelke M."/>
            <person name="Judkewitz B."/>
        </authorList>
    </citation>
    <scope>NUCLEOTIDE SEQUENCE [LARGE SCALE GENOMIC DNA]</scope>
    <source>
        <strain evidence="2 3">Bolton</strain>
    </source>
</reference>
<evidence type="ECO:0000256" key="1">
    <source>
        <dbReference type="SAM" id="MobiDB-lite"/>
    </source>
</evidence>
<accession>A0A553MTH1</accession>
<proteinExistence type="predicted"/>